<evidence type="ECO:0000313" key="2">
    <source>
        <dbReference type="EMBL" id="NYS46845.1"/>
    </source>
</evidence>
<evidence type="ECO:0008006" key="4">
    <source>
        <dbReference type="Google" id="ProtNLM"/>
    </source>
</evidence>
<dbReference type="RefSeq" id="WP_179940098.1">
    <property type="nucleotide sequence ID" value="NZ_JACBYF010000002.1"/>
</dbReference>
<feature type="transmembrane region" description="Helical" evidence="1">
    <location>
        <begin position="219"/>
        <end position="238"/>
    </location>
</feature>
<name>A0ABX2SXG3_9BACL</name>
<evidence type="ECO:0000313" key="3">
    <source>
        <dbReference type="Proteomes" id="UP000531840"/>
    </source>
</evidence>
<proteinExistence type="predicted"/>
<dbReference type="EMBL" id="JACBYF010000002">
    <property type="protein sequence ID" value="NYS46845.1"/>
    <property type="molecule type" value="Genomic_DNA"/>
</dbReference>
<accession>A0ABX2SXG3</accession>
<keyword evidence="3" id="KW-1185">Reference proteome</keyword>
<evidence type="ECO:0000256" key="1">
    <source>
        <dbReference type="SAM" id="Phobius"/>
    </source>
</evidence>
<reference evidence="2 3" key="1">
    <citation type="submission" date="2020-07" db="EMBL/GenBank/DDBJ databases">
        <title>MOT database genomes.</title>
        <authorList>
            <person name="Joseph S."/>
            <person name="Aduse-Opoku J."/>
            <person name="Hashim A."/>
            <person name="Wade W."/>
            <person name="Curtis M."/>
        </authorList>
    </citation>
    <scope>NUCLEOTIDE SEQUENCE [LARGE SCALE GENOMIC DNA]</scope>
    <source>
        <strain evidence="2 3">CIP 106318</strain>
    </source>
</reference>
<keyword evidence="1" id="KW-1133">Transmembrane helix</keyword>
<keyword evidence="1" id="KW-0472">Membrane</keyword>
<organism evidence="2 3">
    <name type="scientific">Gemelliphila palaticanis</name>
    <dbReference type="NCBI Taxonomy" id="81950"/>
    <lineage>
        <taxon>Bacteria</taxon>
        <taxon>Bacillati</taxon>
        <taxon>Bacillota</taxon>
        <taxon>Bacilli</taxon>
        <taxon>Bacillales</taxon>
        <taxon>Gemellaceae</taxon>
        <taxon>Gemelliphila</taxon>
    </lineage>
</organism>
<gene>
    <name evidence="2" type="ORF">HZY85_01370</name>
</gene>
<feature type="transmembrane region" description="Helical" evidence="1">
    <location>
        <begin position="99"/>
        <end position="118"/>
    </location>
</feature>
<protein>
    <recommendedName>
        <fullName evidence="4">ABC-2 type transport system permease protein</fullName>
    </recommendedName>
</protein>
<feature type="transmembrane region" description="Helical" evidence="1">
    <location>
        <begin position="166"/>
        <end position="186"/>
    </location>
</feature>
<feature type="transmembrane region" description="Helical" evidence="1">
    <location>
        <begin position="14"/>
        <end position="31"/>
    </location>
</feature>
<feature type="transmembrane region" description="Helical" evidence="1">
    <location>
        <begin position="138"/>
        <end position="159"/>
    </location>
</feature>
<comment type="caution">
    <text evidence="2">The sequence shown here is derived from an EMBL/GenBank/DDBJ whole genome shotgun (WGS) entry which is preliminary data.</text>
</comment>
<dbReference type="Proteomes" id="UP000531840">
    <property type="component" value="Unassembled WGS sequence"/>
</dbReference>
<feature type="transmembrane region" description="Helical" evidence="1">
    <location>
        <begin position="46"/>
        <end position="70"/>
    </location>
</feature>
<keyword evidence="1" id="KW-0812">Transmembrane</keyword>
<sequence>MLSIEFLKIIKRKFNYVYLFLLFILIFVGLYKENNLISYLNISNEIYIYAYLMKLLVINIILLMIINTVFSYREDYKYRVVNIIRYANLGTIKNVFSKIISNIVTFALIFLSFFIGILLYNNYKYNKDTIKIFDVNNIYYASLVLIMLVSVCIISLLVVSVFNNTNLAISLILLILIGSKFLVSYLKNINDIFINLKYTIFGAFPEVIAKLGLDINYNYNLVLFSINVVILTIILLIVNKIKK</sequence>